<dbReference type="InterPro" id="IPR001263">
    <property type="entry name" value="PI3K_accessory_dom"/>
</dbReference>
<sequence length="917" mass="101016">MPMYRLWKSATGASSSSGSAHQHAASLHAHAHAVAAPGGSDSNAEHTFVLQVRNLDAEYGTSATLNVTVSDGDALSVQESPRAAPTPRKEERRLRSLSMGGLLRLFRSEFFDAYMAVTYLYRYRTNPGVQDFLCNELYGLRDADMEDYLPQLCSLLLHHVEFPKTLEMFLFDRCSKSMQIALQVYWFLQSATDDAIAAKNTASEISRRRLRTMCEVAAVNGDDAAIYEKLVQRSLRTSESASVSVHVHAEEQHVIALPSSEEASSALVSSAVARIDCLELSETVDHSSSGEASDTFAVEQGPAVLNGDADSHDQNAHAPIPLQGDGTAPPCPASPVAYTASESNGPEILLAIKQERFDYFNDILSLIKAFVKLSLRLRDVPSAEREAACHVGLAECNMLLLRRMAGMSTSAVSPFDQDHPPPDADAVAAMGESAAKRALHLPLARANDPALRILRIAEKETIVLSTKTKAPYMVFAEVYKSQMPCHDKHIFCEHLFAAEDGCGCSNETSDVAGPDDASEEEEAVHASSLIEKQPSGVEESDMSTTGLAESTKSLGESSRSDSAAHQASATTPASFQKLADPAILVREHVKKSVYGRKTGESVLARVDEMPDDEDADAFLAKRHAMQFVVYGELWEDRERRVLASSPFGKLPNVHLSAFIVKAGDDLRQEQLAIQLIRQFEWIFKEENVDVFVRPFSIMCVNADAGLVELVPNSASLHNVKKKTPHFTSLRNYFERTYGAPSTKSFRVALRNFVSSMAAYSLICYFLQIKDRHNGNLMLDTDGHLVHIDFGFMLSNSPGAIKFETAPFKLTDELLEVMGGERSPSYLYFKELVVLGFLAARKHSEKVVALVEILLESNSVMPCMQGGSVLLDQLRSRFLVSCTEHECIRSVLALIDESCNNWRSKQYDKFQNWTNGIY</sequence>
<feature type="region of interest" description="Disordered" evidence="5">
    <location>
        <begin position="506"/>
        <end position="573"/>
    </location>
</feature>
<organism evidence="8 9">
    <name type="scientific">Porphyridium purpureum</name>
    <name type="common">Red alga</name>
    <name type="synonym">Porphyridium cruentum</name>
    <dbReference type="NCBI Taxonomy" id="35688"/>
    <lineage>
        <taxon>Eukaryota</taxon>
        <taxon>Rhodophyta</taxon>
        <taxon>Bangiophyceae</taxon>
        <taxon>Porphyridiales</taxon>
        <taxon>Porphyridiaceae</taxon>
        <taxon>Porphyridium</taxon>
    </lineage>
</organism>
<dbReference type="InterPro" id="IPR000403">
    <property type="entry name" value="PI3/4_kinase_cat_dom"/>
</dbReference>
<dbReference type="InterPro" id="IPR042236">
    <property type="entry name" value="PI3K_accessory_sf"/>
</dbReference>
<dbReference type="GO" id="GO:0004430">
    <property type="term" value="F:1-phosphatidylinositol 4-kinase activity"/>
    <property type="evidence" value="ECO:0007669"/>
    <property type="project" value="UniProtKB-EC"/>
</dbReference>
<keyword evidence="4 8" id="KW-0418">Kinase</keyword>
<keyword evidence="3" id="KW-0808">Transferase</keyword>
<dbReference type="InterPro" id="IPR016024">
    <property type="entry name" value="ARM-type_fold"/>
</dbReference>
<dbReference type="Pfam" id="PF00454">
    <property type="entry name" value="PI3_PI4_kinase"/>
    <property type="match status" value="1"/>
</dbReference>
<comment type="caution">
    <text evidence="8">The sequence shown here is derived from an EMBL/GenBank/DDBJ whole genome shotgun (WGS) entry which is preliminary data.</text>
</comment>
<reference evidence="9" key="1">
    <citation type="journal article" date="2019" name="Nat. Commun.">
        <title>Expansion of phycobilisome linker gene families in mesophilic red algae.</title>
        <authorList>
            <person name="Lee J."/>
            <person name="Kim D."/>
            <person name="Bhattacharya D."/>
            <person name="Yoon H.S."/>
        </authorList>
    </citation>
    <scope>NUCLEOTIDE SEQUENCE [LARGE SCALE GENOMIC DNA]</scope>
    <source>
        <strain evidence="9">CCMP 1328</strain>
    </source>
</reference>
<dbReference type="SMART" id="SM00146">
    <property type="entry name" value="PI3Kc"/>
    <property type="match status" value="1"/>
</dbReference>
<dbReference type="InterPro" id="IPR036940">
    <property type="entry name" value="PI3/4_kinase_cat_sf"/>
</dbReference>
<feature type="region of interest" description="Disordered" evidence="5">
    <location>
        <begin position="11"/>
        <end position="40"/>
    </location>
</feature>
<feature type="compositionally biased region" description="Polar residues" evidence="5">
    <location>
        <begin position="542"/>
        <end position="573"/>
    </location>
</feature>
<gene>
    <name evidence="8" type="ORF">FVE85_7773</name>
</gene>
<feature type="region of interest" description="Disordered" evidence="5">
    <location>
        <begin position="304"/>
        <end position="338"/>
    </location>
</feature>
<evidence type="ECO:0000256" key="4">
    <source>
        <dbReference type="ARBA" id="ARBA00022777"/>
    </source>
</evidence>
<dbReference type="InterPro" id="IPR018936">
    <property type="entry name" value="PI3/4_kinase_CS"/>
</dbReference>
<name>A0A5J4YK21_PORPP</name>
<evidence type="ECO:0000256" key="2">
    <source>
        <dbReference type="ARBA" id="ARBA00012169"/>
    </source>
</evidence>
<dbReference type="Gene3D" id="1.10.1070.11">
    <property type="entry name" value="Phosphatidylinositol 3-/4-kinase, catalytic domain"/>
    <property type="match status" value="1"/>
</dbReference>
<dbReference type="Gene3D" id="1.25.40.70">
    <property type="entry name" value="Phosphatidylinositol 3-kinase, accessory domain (PIK)"/>
    <property type="match status" value="1"/>
</dbReference>
<evidence type="ECO:0000256" key="1">
    <source>
        <dbReference type="ARBA" id="ARBA00001686"/>
    </source>
</evidence>
<evidence type="ECO:0000256" key="3">
    <source>
        <dbReference type="ARBA" id="ARBA00022679"/>
    </source>
</evidence>
<dbReference type="EC" id="2.7.1.67" evidence="2"/>
<dbReference type="InterPro" id="IPR049160">
    <property type="entry name" value="PI4KB-PIK1_PIK"/>
</dbReference>
<evidence type="ECO:0000259" key="6">
    <source>
        <dbReference type="PROSITE" id="PS50290"/>
    </source>
</evidence>
<evidence type="ECO:0000313" key="8">
    <source>
        <dbReference type="EMBL" id="KAA8491352.1"/>
    </source>
</evidence>
<evidence type="ECO:0000313" key="9">
    <source>
        <dbReference type="Proteomes" id="UP000324585"/>
    </source>
</evidence>
<dbReference type="OMA" id="YEESFAY"/>
<feature type="domain" description="PIK helical" evidence="7">
    <location>
        <begin position="16"/>
        <end position="212"/>
    </location>
</feature>
<dbReference type="PROSITE" id="PS51545">
    <property type="entry name" value="PIK_HELICAL"/>
    <property type="match status" value="1"/>
</dbReference>
<dbReference type="InterPro" id="IPR057754">
    <property type="entry name" value="PI4-kinase_beta/PIK1_cat"/>
</dbReference>
<dbReference type="GO" id="GO:0005737">
    <property type="term" value="C:cytoplasm"/>
    <property type="evidence" value="ECO:0007669"/>
    <property type="project" value="TreeGrafter"/>
</dbReference>
<dbReference type="Gene3D" id="3.30.1010.10">
    <property type="entry name" value="Phosphatidylinositol 3-kinase Catalytic Subunit, Chain A, domain 4"/>
    <property type="match status" value="1"/>
</dbReference>
<dbReference type="PANTHER" id="PTHR10048">
    <property type="entry name" value="PHOSPHATIDYLINOSITOL KINASE"/>
    <property type="match status" value="1"/>
</dbReference>
<dbReference type="Pfam" id="PF21245">
    <property type="entry name" value="PI4KB-PIK1_PIK"/>
    <property type="match status" value="1"/>
</dbReference>
<proteinExistence type="predicted"/>
<dbReference type="SUPFAM" id="SSF48371">
    <property type="entry name" value="ARM repeat"/>
    <property type="match status" value="1"/>
</dbReference>
<dbReference type="SUPFAM" id="SSF56112">
    <property type="entry name" value="Protein kinase-like (PK-like)"/>
    <property type="match status" value="1"/>
</dbReference>
<dbReference type="OrthoDB" id="10264149at2759"/>
<dbReference type="GO" id="GO:0046854">
    <property type="term" value="P:phosphatidylinositol phosphate biosynthetic process"/>
    <property type="evidence" value="ECO:0007669"/>
    <property type="project" value="InterPro"/>
</dbReference>
<dbReference type="PANTHER" id="PTHR10048:SF22">
    <property type="entry name" value="PHOSPHATIDYLINOSITOL 4-KINASE BETA"/>
    <property type="match status" value="1"/>
</dbReference>
<dbReference type="PROSITE" id="PS50290">
    <property type="entry name" value="PI3_4_KINASE_3"/>
    <property type="match status" value="1"/>
</dbReference>
<dbReference type="GO" id="GO:0016020">
    <property type="term" value="C:membrane"/>
    <property type="evidence" value="ECO:0007669"/>
    <property type="project" value="TreeGrafter"/>
</dbReference>
<dbReference type="Proteomes" id="UP000324585">
    <property type="component" value="Unassembled WGS sequence"/>
</dbReference>
<dbReference type="GO" id="GO:0048015">
    <property type="term" value="P:phosphatidylinositol-mediated signaling"/>
    <property type="evidence" value="ECO:0007669"/>
    <property type="project" value="TreeGrafter"/>
</dbReference>
<dbReference type="EMBL" id="VRMN01000014">
    <property type="protein sequence ID" value="KAA8491352.1"/>
    <property type="molecule type" value="Genomic_DNA"/>
</dbReference>
<keyword evidence="9" id="KW-1185">Reference proteome</keyword>
<dbReference type="InterPro" id="IPR011009">
    <property type="entry name" value="Kinase-like_dom_sf"/>
</dbReference>
<dbReference type="PROSITE" id="PS00915">
    <property type="entry name" value="PI3_4_KINASE_1"/>
    <property type="match status" value="1"/>
</dbReference>
<evidence type="ECO:0000256" key="5">
    <source>
        <dbReference type="SAM" id="MobiDB-lite"/>
    </source>
</evidence>
<protein>
    <recommendedName>
        <fullName evidence="2">1-phosphatidylinositol 4-kinase</fullName>
        <ecNumber evidence="2">2.7.1.67</ecNumber>
    </recommendedName>
</protein>
<dbReference type="AlphaFoldDB" id="A0A5J4YK21"/>
<feature type="domain" description="PI3K/PI4K catalytic" evidence="6">
    <location>
        <begin position="635"/>
        <end position="902"/>
    </location>
</feature>
<dbReference type="InterPro" id="IPR015433">
    <property type="entry name" value="PI3/4_kinase"/>
</dbReference>
<evidence type="ECO:0000259" key="7">
    <source>
        <dbReference type="PROSITE" id="PS51545"/>
    </source>
</evidence>
<accession>A0A5J4YK21</accession>
<dbReference type="CDD" id="cd05168">
    <property type="entry name" value="PI4Kc_III_beta"/>
    <property type="match status" value="1"/>
</dbReference>
<dbReference type="FunFam" id="1.10.1070.11:FF:000016">
    <property type="entry name" value="PIK1p Phosphatidylinositol 4-kinase"/>
    <property type="match status" value="1"/>
</dbReference>
<comment type="catalytic activity">
    <reaction evidence="1">
        <text>a 1,2-diacyl-sn-glycero-3-phospho-(1D-myo-inositol) + ATP = a 1,2-diacyl-sn-glycero-3-phospho-(1D-myo-inositol 4-phosphate) + ADP + H(+)</text>
        <dbReference type="Rhea" id="RHEA:19877"/>
        <dbReference type="ChEBI" id="CHEBI:15378"/>
        <dbReference type="ChEBI" id="CHEBI:30616"/>
        <dbReference type="ChEBI" id="CHEBI:57880"/>
        <dbReference type="ChEBI" id="CHEBI:58178"/>
        <dbReference type="ChEBI" id="CHEBI:456216"/>
        <dbReference type="EC" id="2.7.1.67"/>
    </reaction>
</comment>